<reference evidence="3" key="1">
    <citation type="submission" date="2024-02" db="UniProtKB">
        <authorList>
            <consortium name="WormBaseParasite"/>
        </authorList>
    </citation>
    <scope>IDENTIFICATION</scope>
</reference>
<name>A0AAF3FKW5_9BILA</name>
<accession>A0AAF3FKW5</accession>
<dbReference type="WBParaSite" id="MBELARI_LOCUS7294">
    <property type="protein sequence ID" value="MBELARI_LOCUS7294"/>
    <property type="gene ID" value="MBELARI_LOCUS7294"/>
</dbReference>
<sequence>MSYEYPSTYLTIGHTIGALGTLSTVFALFVIVKASTKFMTRYKYCLLIMQCSSAAYDLFVQLAVPEIYLPAIACRLLIPIGHISKMKPMHGSAMHPPFYQSQFSPYLP</sequence>
<keyword evidence="2" id="KW-1185">Reference proteome</keyword>
<dbReference type="InterPro" id="IPR019422">
    <property type="entry name" value="7TM_GPCR_serpentine_rcpt_Srh"/>
</dbReference>
<protein>
    <submittedName>
        <fullName evidence="3">Uncharacterized protein</fullName>
    </submittedName>
</protein>
<keyword evidence="1" id="KW-0812">Transmembrane</keyword>
<dbReference type="Proteomes" id="UP000887575">
    <property type="component" value="Unassembled WGS sequence"/>
</dbReference>
<feature type="transmembrane region" description="Helical" evidence="1">
    <location>
        <begin position="12"/>
        <end position="32"/>
    </location>
</feature>
<evidence type="ECO:0000313" key="2">
    <source>
        <dbReference type="Proteomes" id="UP000887575"/>
    </source>
</evidence>
<dbReference type="AlphaFoldDB" id="A0AAF3FKW5"/>
<dbReference type="Pfam" id="PF10318">
    <property type="entry name" value="7TM_GPCR_Srh"/>
    <property type="match status" value="1"/>
</dbReference>
<keyword evidence="1" id="KW-0472">Membrane</keyword>
<evidence type="ECO:0000256" key="1">
    <source>
        <dbReference type="SAM" id="Phobius"/>
    </source>
</evidence>
<organism evidence="2 3">
    <name type="scientific">Mesorhabditis belari</name>
    <dbReference type="NCBI Taxonomy" id="2138241"/>
    <lineage>
        <taxon>Eukaryota</taxon>
        <taxon>Metazoa</taxon>
        <taxon>Ecdysozoa</taxon>
        <taxon>Nematoda</taxon>
        <taxon>Chromadorea</taxon>
        <taxon>Rhabditida</taxon>
        <taxon>Rhabditina</taxon>
        <taxon>Rhabditomorpha</taxon>
        <taxon>Rhabditoidea</taxon>
        <taxon>Rhabditidae</taxon>
        <taxon>Mesorhabditinae</taxon>
        <taxon>Mesorhabditis</taxon>
    </lineage>
</organism>
<evidence type="ECO:0000313" key="3">
    <source>
        <dbReference type="WBParaSite" id="MBELARI_LOCUS7294"/>
    </source>
</evidence>
<keyword evidence="1" id="KW-1133">Transmembrane helix</keyword>
<proteinExistence type="predicted"/>